<protein>
    <recommendedName>
        <fullName evidence="6 7">Peptidyl-tRNA hydrolase</fullName>
        <shortName evidence="7">Pth</shortName>
        <ecNumber evidence="1 7">3.1.1.29</ecNumber>
    </recommendedName>
</protein>
<evidence type="ECO:0000256" key="6">
    <source>
        <dbReference type="ARBA" id="ARBA00050038"/>
    </source>
</evidence>
<dbReference type="Gene3D" id="3.40.50.1470">
    <property type="entry name" value="Peptidyl-tRNA hydrolase"/>
    <property type="match status" value="1"/>
</dbReference>
<evidence type="ECO:0000256" key="3">
    <source>
        <dbReference type="ARBA" id="ARBA00022801"/>
    </source>
</evidence>
<keyword evidence="2 7" id="KW-0820">tRNA-binding</keyword>
<feature type="binding site" evidence="7">
    <location>
        <position position="109"/>
    </location>
    <ligand>
        <name>tRNA</name>
        <dbReference type="ChEBI" id="CHEBI:17843"/>
    </ligand>
</feature>
<evidence type="ECO:0000256" key="1">
    <source>
        <dbReference type="ARBA" id="ARBA00013260"/>
    </source>
</evidence>
<keyword evidence="7" id="KW-0963">Cytoplasm</keyword>
<evidence type="ECO:0000256" key="7">
    <source>
        <dbReference type="HAMAP-Rule" id="MF_00083"/>
    </source>
</evidence>
<comment type="caution">
    <text evidence="10">The sequence shown here is derived from an EMBL/GenBank/DDBJ whole genome shotgun (WGS) entry which is preliminary data.</text>
</comment>
<dbReference type="InterPro" id="IPR036416">
    <property type="entry name" value="Pept_tRNA_hydro_sf"/>
</dbReference>
<dbReference type="GO" id="GO:0005737">
    <property type="term" value="C:cytoplasm"/>
    <property type="evidence" value="ECO:0007669"/>
    <property type="project" value="UniProtKB-SubCell"/>
</dbReference>
<evidence type="ECO:0000256" key="8">
    <source>
        <dbReference type="RuleBase" id="RU000673"/>
    </source>
</evidence>
<feature type="site" description="Stabilizes the basic form of H active site to accept a proton" evidence="7">
    <location>
        <position position="134"/>
    </location>
</feature>
<feature type="binding site" evidence="7">
    <location>
        <position position="155"/>
    </location>
    <ligand>
        <name>tRNA</name>
        <dbReference type="ChEBI" id="CHEBI:17843"/>
    </ligand>
</feature>
<dbReference type="HAMAP" id="MF_00083">
    <property type="entry name" value="Pept_tRNA_hydro_bact"/>
    <property type="match status" value="1"/>
</dbReference>
<dbReference type="EMBL" id="SHBL01000005">
    <property type="protein sequence ID" value="RZO24597.1"/>
    <property type="molecule type" value="Genomic_DNA"/>
</dbReference>
<comment type="similarity">
    <text evidence="5 7 9">Belongs to the PTH family.</text>
</comment>
<gene>
    <name evidence="7" type="primary">pth</name>
    <name evidence="10" type="ORF">EVA99_01235</name>
</gene>
<reference evidence="10 11" key="1">
    <citation type="submission" date="2019-02" db="EMBL/GenBank/DDBJ databases">
        <title>Prokaryotic population dynamics and viral predation in marine succession experiment using metagenomics: the confinement effect.</title>
        <authorList>
            <person name="Haro-Moreno J.M."/>
            <person name="Rodriguez-Valera F."/>
            <person name="Lopez-Perez M."/>
        </authorList>
    </citation>
    <scope>NUCLEOTIDE SEQUENCE [LARGE SCALE GENOMIC DNA]</scope>
    <source>
        <strain evidence="10">MED-G166</strain>
    </source>
</reference>
<keyword evidence="3 7" id="KW-0378">Hydrolase</keyword>
<sequence>MKMKKPMMLERVLMVKAQNQVMKTLLKKITQIILRENPNNLLDLCIVGLGNPGDKHKKTRHNAGYDFVELLANDLNVELKDTKKLDALYGELSIGDSTIALVKPNEYINNSGKTLNLLKKYKVKSLKDVLVVHDDMDLEPGEVKLKDGGGHGGHNGLKDITNRVGSDFMRLRFGIGHPPIKNDTNAWVIKKPNPQEKKGLNEAFKKTLSSLDQLLDKNWLIAMNDLHSK</sequence>
<evidence type="ECO:0000256" key="4">
    <source>
        <dbReference type="ARBA" id="ARBA00022884"/>
    </source>
</evidence>
<accession>A0A520MTQ9</accession>
<dbReference type="GO" id="GO:0072344">
    <property type="term" value="P:rescue of stalled ribosome"/>
    <property type="evidence" value="ECO:0007669"/>
    <property type="project" value="UniProtKB-UniRule"/>
</dbReference>
<evidence type="ECO:0000256" key="9">
    <source>
        <dbReference type="RuleBase" id="RU004320"/>
    </source>
</evidence>
<dbReference type="InterPro" id="IPR018171">
    <property type="entry name" value="Pept_tRNA_hydro_CS"/>
</dbReference>
<dbReference type="AlphaFoldDB" id="A0A520MTQ9"/>
<feature type="binding site" evidence="7">
    <location>
        <position position="107"/>
    </location>
    <ligand>
        <name>tRNA</name>
        <dbReference type="ChEBI" id="CHEBI:17843"/>
    </ligand>
</feature>
<keyword evidence="4 7" id="KW-0694">RNA-binding</keyword>
<evidence type="ECO:0000313" key="11">
    <source>
        <dbReference type="Proteomes" id="UP000320146"/>
    </source>
</evidence>
<dbReference type="GO" id="GO:0000049">
    <property type="term" value="F:tRNA binding"/>
    <property type="evidence" value="ECO:0007669"/>
    <property type="project" value="UniProtKB-UniRule"/>
</dbReference>
<dbReference type="PROSITE" id="PS01195">
    <property type="entry name" value="PEPT_TRNA_HYDROL_1"/>
    <property type="match status" value="1"/>
</dbReference>
<comment type="subcellular location">
    <subcellularLocation>
        <location evidence="7">Cytoplasm</location>
    </subcellularLocation>
</comment>
<dbReference type="NCBIfam" id="TIGR00447">
    <property type="entry name" value="pth"/>
    <property type="match status" value="1"/>
</dbReference>
<dbReference type="GO" id="GO:0004045">
    <property type="term" value="F:peptidyl-tRNA hydrolase activity"/>
    <property type="evidence" value="ECO:0007669"/>
    <property type="project" value="UniProtKB-UniRule"/>
</dbReference>
<dbReference type="SUPFAM" id="SSF53178">
    <property type="entry name" value="Peptidyl-tRNA hydrolase-like"/>
    <property type="match status" value="1"/>
</dbReference>
<comment type="subunit">
    <text evidence="7">Monomer.</text>
</comment>
<proteinExistence type="inferred from homology"/>
<organism evidence="10 11">
    <name type="scientific">SAR86 cluster bacterium</name>
    <dbReference type="NCBI Taxonomy" id="2030880"/>
    <lineage>
        <taxon>Bacteria</taxon>
        <taxon>Pseudomonadati</taxon>
        <taxon>Pseudomonadota</taxon>
        <taxon>Gammaproteobacteria</taxon>
        <taxon>SAR86 cluster</taxon>
    </lineage>
</organism>
<dbReference type="FunFam" id="3.40.50.1470:FF:000001">
    <property type="entry name" value="Peptidyl-tRNA hydrolase"/>
    <property type="match status" value="1"/>
</dbReference>
<evidence type="ECO:0000256" key="5">
    <source>
        <dbReference type="ARBA" id="ARBA00038063"/>
    </source>
</evidence>
<dbReference type="InterPro" id="IPR001328">
    <property type="entry name" value="Pept_tRNA_hydro"/>
</dbReference>
<dbReference type="CDD" id="cd00462">
    <property type="entry name" value="PTH"/>
    <property type="match status" value="1"/>
</dbReference>
<dbReference type="Pfam" id="PF01195">
    <property type="entry name" value="Pept_tRNA_hydro"/>
    <property type="match status" value="1"/>
</dbReference>
<dbReference type="PANTHER" id="PTHR17224">
    <property type="entry name" value="PEPTIDYL-TRNA HYDROLASE"/>
    <property type="match status" value="1"/>
</dbReference>
<dbReference type="Proteomes" id="UP000320146">
    <property type="component" value="Unassembled WGS sequence"/>
</dbReference>
<comment type="function">
    <text evidence="7">Hydrolyzes ribosome-free peptidyl-tRNAs (with 1 or more amino acids incorporated), which drop off the ribosome during protein synthesis, or as a result of ribosome stalling.</text>
</comment>
<feature type="active site" description="Proton acceptor" evidence="7">
    <location>
        <position position="61"/>
    </location>
</feature>
<evidence type="ECO:0000313" key="10">
    <source>
        <dbReference type="EMBL" id="RZO24597.1"/>
    </source>
</evidence>
<dbReference type="GO" id="GO:0006515">
    <property type="term" value="P:protein quality control for misfolded or incompletely synthesized proteins"/>
    <property type="evidence" value="ECO:0007669"/>
    <property type="project" value="UniProtKB-UniRule"/>
</dbReference>
<comment type="catalytic activity">
    <reaction evidence="7 8">
        <text>an N-acyl-L-alpha-aminoacyl-tRNA + H2O = an N-acyl-L-amino acid + a tRNA + H(+)</text>
        <dbReference type="Rhea" id="RHEA:54448"/>
        <dbReference type="Rhea" id="RHEA-COMP:10123"/>
        <dbReference type="Rhea" id="RHEA-COMP:13883"/>
        <dbReference type="ChEBI" id="CHEBI:15377"/>
        <dbReference type="ChEBI" id="CHEBI:15378"/>
        <dbReference type="ChEBI" id="CHEBI:59874"/>
        <dbReference type="ChEBI" id="CHEBI:78442"/>
        <dbReference type="ChEBI" id="CHEBI:138191"/>
        <dbReference type="EC" id="3.1.1.29"/>
    </reaction>
</comment>
<name>A0A520MTQ9_9GAMM</name>
<dbReference type="EC" id="3.1.1.29" evidence="1 7"/>
<comment type="function">
    <text evidence="7">Catalyzes the release of premature peptidyl moieties from peptidyl-tRNA molecules trapped in stalled 50S ribosomal subunits, and thus maintains levels of free tRNAs and 50S ribosomes.</text>
</comment>
<dbReference type="PANTHER" id="PTHR17224:SF1">
    <property type="entry name" value="PEPTIDYL-TRNA HYDROLASE"/>
    <property type="match status" value="1"/>
</dbReference>
<feature type="site" description="Discriminates between blocked and unblocked aminoacyl-tRNA" evidence="7">
    <location>
        <position position="51"/>
    </location>
</feature>
<feature type="binding site" evidence="7">
    <location>
        <position position="56"/>
    </location>
    <ligand>
        <name>tRNA</name>
        <dbReference type="ChEBI" id="CHEBI:17843"/>
    </ligand>
</feature>
<evidence type="ECO:0000256" key="2">
    <source>
        <dbReference type="ARBA" id="ARBA00022555"/>
    </source>
</evidence>
<dbReference type="PROSITE" id="PS01196">
    <property type="entry name" value="PEPT_TRNA_HYDROL_2"/>
    <property type="match status" value="1"/>
</dbReference>